<dbReference type="OrthoDB" id="9812956at2"/>
<dbReference type="Gene3D" id="3.40.50.1980">
    <property type="entry name" value="Nitrogenase molybdenum iron protein domain"/>
    <property type="match status" value="1"/>
</dbReference>
<feature type="transmembrane region" description="Helical" evidence="13">
    <location>
        <begin position="100"/>
        <end position="125"/>
    </location>
</feature>
<feature type="compositionally biased region" description="Basic and acidic residues" evidence="14">
    <location>
        <begin position="179"/>
        <end position="193"/>
    </location>
</feature>
<dbReference type="EMBL" id="CP000830">
    <property type="protein sequence ID" value="ABV92498.1"/>
    <property type="molecule type" value="Genomic_DNA"/>
</dbReference>
<feature type="transmembrane region" description="Helical" evidence="13">
    <location>
        <begin position="221"/>
        <end position="244"/>
    </location>
</feature>
<keyword evidence="12" id="KW-0170">Cobalt</keyword>
<dbReference type="GO" id="GO:0015099">
    <property type="term" value="F:nickel cation transmembrane transporter activity"/>
    <property type="evidence" value="ECO:0007669"/>
    <property type="project" value="UniProtKB-UniRule"/>
</dbReference>
<accession>A8LQV5</accession>
<evidence type="ECO:0000256" key="8">
    <source>
        <dbReference type="ARBA" id="ARBA00022989"/>
    </source>
</evidence>
<keyword evidence="11 13" id="KW-0472">Membrane</keyword>
<dbReference type="PANTHER" id="PTHR40659">
    <property type="entry name" value="NICKEL/COBALT EFFLUX SYSTEM RCNA"/>
    <property type="match status" value="1"/>
</dbReference>
<evidence type="ECO:0000256" key="11">
    <source>
        <dbReference type="ARBA" id="ARBA00023136"/>
    </source>
</evidence>
<dbReference type="Pfam" id="PF03824">
    <property type="entry name" value="NicO"/>
    <property type="match status" value="1"/>
</dbReference>
<evidence type="ECO:0000256" key="2">
    <source>
        <dbReference type="ARBA" id="ARBA00004651"/>
    </source>
</evidence>
<reference evidence="16" key="1">
    <citation type="journal article" date="2010" name="ISME J.">
        <title>The complete genome sequence of the algal symbiont Dinoroseobacter shibae: a hitchhiker's guide to life in the sea.</title>
        <authorList>
            <person name="Wagner-Dobler I."/>
            <person name="Ballhausen B."/>
            <person name="Berger M."/>
            <person name="Brinkhoff T."/>
            <person name="Buchholz I."/>
            <person name="Bunk B."/>
            <person name="Cypionka H."/>
            <person name="Daniel R."/>
            <person name="Drepper T."/>
            <person name="Gerdts G."/>
            <person name="Hahnke S."/>
            <person name="Han C."/>
            <person name="Jahn D."/>
            <person name="Kalhoefer D."/>
            <person name="Kiss H."/>
            <person name="Klenk H.P."/>
            <person name="Kyrpides N."/>
            <person name="Liebl W."/>
            <person name="Liesegang H."/>
            <person name="Meincke L."/>
            <person name="Pati A."/>
            <person name="Petersen J."/>
            <person name="Piekarski T."/>
            <person name="Pommerenke C."/>
            <person name="Pradella S."/>
            <person name="Pukall R."/>
            <person name="Rabus R."/>
            <person name="Stackebrandt E."/>
            <person name="Thole S."/>
            <person name="Thompson L."/>
            <person name="Tielen P."/>
            <person name="Tomasch J."/>
            <person name="von Jan M."/>
            <person name="Wanphrut N."/>
            <person name="Wichels A."/>
            <person name="Zech H."/>
            <person name="Simon M."/>
        </authorList>
    </citation>
    <scope>NUCLEOTIDE SEQUENCE [LARGE SCALE GENOMIC DNA]</scope>
    <source>
        <strain evidence="16">DSM 16493 / NCIMB 14021 / DFL 12</strain>
    </source>
</reference>
<evidence type="ECO:0000256" key="7">
    <source>
        <dbReference type="ARBA" id="ARBA00022692"/>
    </source>
</evidence>
<dbReference type="Proteomes" id="UP000006833">
    <property type="component" value="Chromosome"/>
</dbReference>
<dbReference type="KEGG" id="dsh:Dshi_0753"/>
<comment type="subcellular location">
    <subcellularLocation>
        <location evidence="2 13">Cell membrane</location>
        <topology evidence="2 13">Multi-pass membrane protein</topology>
    </subcellularLocation>
</comment>
<keyword evidence="8 13" id="KW-1133">Transmembrane helix</keyword>
<evidence type="ECO:0000256" key="10">
    <source>
        <dbReference type="ARBA" id="ARBA00023112"/>
    </source>
</evidence>
<keyword evidence="3" id="KW-0171">Cobalt transport</keyword>
<protein>
    <recommendedName>
        <fullName evidence="13">Nickel/cobalt efflux system</fullName>
    </recommendedName>
</protein>
<name>A8LQV5_DINSH</name>
<feature type="transmembrane region" description="Helical" evidence="13">
    <location>
        <begin position="137"/>
        <end position="155"/>
    </location>
</feature>
<dbReference type="GO" id="GO:0046583">
    <property type="term" value="F:monoatomic cation efflux transmembrane transporter activity"/>
    <property type="evidence" value="ECO:0007669"/>
    <property type="project" value="TreeGrafter"/>
</dbReference>
<evidence type="ECO:0000256" key="6">
    <source>
        <dbReference type="ARBA" id="ARBA00022596"/>
    </source>
</evidence>
<evidence type="ECO:0000256" key="4">
    <source>
        <dbReference type="ARBA" id="ARBA00022448"/>
    </source>
</evidence>
<proteinExistence type="inferred from homology"/>
<dbReference type="InterPro" id="IPR051224">
    <property type="entry name" value="NiCoT_RcnA"/>
</dbReference>
<evidence type="ECO:0000256" key="13">
    <source>
        <dbReference type="RuleBase" id="RU362101"/>
    </source>
</evidence>
<dbReference type="eggNOG" id="COG2215">
    <property type="taxonomic scope" value="Bacteria"/>
</dbReference>
<keyword evidence="5" id="KW-1003">Cell membrane</keyword>
<keyword evidence="16" id="KW-1185">Reference proteome</keyword>
<dbReference type="AlphaFoldDB" id="A8LQV5"/>
<organism evidence="15 16">
    <name type="scientific">Dinoroseobacter shibae (strain DSM 16493 / NCIMB 14021 / DFL 12)</name>
    <dbReference type="NCBI Taxonomy" id="398580"/>
    <lineage>
        <taxon>Bacteria</taxon>
        <taxon>Pseudomonadati</taxon>
        <taxon>Pseudomonadota</taxon>
        <taxon>Alphaproteobacteria</taxon>
        <taxon>Rhodobacterales</taxon>
        <taxon>Roseobacteraceae</taxon>
        <taxon>Dinoroseobacter</taxon>
    </lineage>
</organism>
<evidence type="ECO:0000313" key="16">
    <source>
        <dbReference type="Proteomes" id="UP000006833"/>
    </source>
</evidence>
<dbReference type="InterPro" id="IPR011541">
    <property type="entry name" value="Ni/Co_transpt_high_affinity"/>
</dbReference>
<feature type="transmembrane region" description="Helical" evidence="13">
    <location>
        <begin position="250"/>
        <end position="273"/>
    </location>
</feature>
<keyword evidence="6" id="KW-0533">Nickel</keyword>
<evidence type="ECO:0000256" key="9">
    <source>
        <dbReference type="ARBA" id="ARBA00023065"/>
    </source>
</evidence>
<comment type="function">
    <text evidence="1">Efflux system for nickel and cobalt.</text>
</comment>
<dbReference type="STRING" id="398580.Dshi_0753"/>
<dbReference type="PANTHER" id="PTHR40659:SF1">
    <property type="entry name" value="NICKEL_COBALT EFFLUX SYSTEM RCNA"/>
    <property type="match status" value="1"/>
</dbReference>
<feature type="transmembrane region" description="Helical" evidence="13">
    <location>
        <begin position="49"/>
        <end position="71"/>
    </location>
</feature>
<evidence type="ECO:0000256" key="5">
    <source>
        <dbReference type="ARBA" id="ARBA00022475"/>
    </source>
</evidence>
<evidence type="ECO:0000256" key="12">
    <source>
        <dbReference type="ARBA" id="ARBA00023285"/>
    </source>
</evidence>
<dbReference type="GO" id="GO:0010045">
    <property type="term" value="P:response to nickel cation"/>
    <property type="evidence" value="ECO:0007669"/>
    <property type="project" value="TreeGrafter"/>
</dbReference>
<evidence type="ECO:0000256" key="1">
    <source>
        <dbReference type="ARBA" id="ARBA00002510"/>
    </source>
</evidence>
<evidence type="ECO:0000313" key="15">
    <source>
        <dbReference type="EMBL" id="ABV92498.1"/>
    </source>
</evidence>
<feature type="region of interest" description="Disordered" evidence="14">
    <location>
        <begin position="172"/>
        <end position="193"/>
    </location>
</feature>
<evidence type="ECO:0000256" key="3">
    <source>
        <dbReference type="ARBA" id="ARBA00022426"/>
    </source>
</evidence>
<keyword evidence="7 13" id="KW-0812">Transmembrane</keyword>
<dbReference type="GO" id="GO:0005886">
    <property type="term" value="C:plasma membrane"/>
    <property type="evidence" value="ECO:0007669"/>
    <property type="project" value="UniProtKB-SubCell"/>
</dbReference>
<dbReference type="RefSeq" id="WP_012177430.1">
    <property type="nucleotide sequence ID" value="NC_009952.1"/>
</dbReference>
<keyword evidence="4 13" id="KW-0813">Transport</keyword>
<dbReference type="GO" id="GO:0032025">
    <property type="term" value="P:response to cobalt ion"/>
    <property type="evidence" value="ECO:0007669"/>
    <property type="project" value="TreeGrafter"/>
</dbReference>
<sequence>MRALGAGAALLLLGGLAFLLWGGGGDGIARWAASQQREVQDALAGQLRALRVGEAGALAGFLGVCFAYGFFHAAGPGHGKVVIGGYGVARRISMLRLSGVALIASLGQAATAIVLVGVGAWVFQASTAQLTGVADDWFAPASAAAILVLGLWLVWRGVARLRAARRVEAHHHDHHDHHHGHDHDHDHDHDHGHGDGACETCGHAHAPDASAVLAARGPREILALIGAVAIRPCTGALFVLILGLRLQIEAAAVAGVVAMALGTASVTVAVAVAATGLRESSALASGGWSQARHLGSVLEIGAGVLVALLAWGLLQAGM</sequence>
<evidence type="ECO:0000256" key="14">
    <source>
        <dbReference type="SAM" id="MobiDB-lite"/>
    </source>
</evidence>
<dbReference type="GO" id="GO:0006824">
    <property type="term" value="P:cobalt ion transport"/>
    <property type="evidence" value="ECO:0007669"/>
    <property type="project" value="UniProtKB-KW"/>
</dbReference>
<dbReference type="HOGENOM" id="CLU_058605_0_2_5"/>
<comment type="similarity">
    <text evidence="13">Belongs to the NiCoT transporter (TC 2.A.52) family.</text>
</comment>
<keyword evidence="9" id="KW-0406">Ion transport</keyword>
<feature type="transmembrane region" description="Helical" evidence="13">
    <location>
        <begin position="294"/>
        <end position="314"/>
    </location>
</feature>
<gene>
    <name evidence="15" type="primary">nicO</name>
    <name evidence="15" type="ordered locus">Dshi_0753</name>
</gene>
<keyword evidence="10" id="KW-0921">Nickel transport</keyword>